<dbReference type="Proteomes" id="UP000053259">
    <property type="component" value="Unassembled WGS sequence"/>
</dbReference>
<evidence type="ECO:0000256" key="2">
    <source>
        <dbReference type="SAM" id="Phobius"/>
    </source>
</evidence>
<accession>A0A0D2B4T2</accession>
<dbReference type="InParanoid" id="A0A0D2B4T2"/>
<dbReference type="HOGENOM" id="CLU_809420_0_0_1"/>
<proteinExistence type="predicted"/>
<evidence type="ECO:0000313" key="3">
    <source>
        <dbReference type="EMBL" id="KIW06249.1"/>
    </source>
</evidence>
<name>A0A0D2B4T2_9PEZI</name>
<sequence>MELETSQPPVSRNRPKVSSPTSLRCSNPFSAGNGLIDGHDRSKSMAQRTKDAKQFFFFGGGTSKKSYETPLELRVGDTDSWQKQKVSIKVHLASLLQFFSPPPSCSCVLNLSIVSHCCLSPDPGCCVLCGTLMQRSRKGFKDTMNIFFQFGTWPPAVLLILISSLRLCVDAVSDYSIASFDNPTDLNLSSACNTVYQQPIPSCQPYDFNALNPCSSSCIQSLQSVQTEAQAACASQSIPANSMLSYFRDGNGVNQLCSVMKSVSTTLSSQASPAAASSTQTTSTVPAGAGGVSFASEAAADPSQTKGMALSKDALTAVIVVVVVGSILMLLVSIFLYRKHYLK</sequence>
<keyword evidence="4" id="KW-1185">Reference proteome</keyword>
<protein>
    <submittedName>
        <fullName evidence="3">Uncharacterized protein</fullName>
    </submittedName>
</protein>
<evidence type="ECO:0000256" key="1">
    <source>
        <dbReference type="SAM" id="MobiDB-lite"/>
    </source>
</evidence>
<gene>
    <name evidence="3" type="ORF">PV09_02722</name>
</gene>
<feature type="compositionally biased region" description="Polar residues" evidence="1">
    <location>
        <begin position="1"/>
        <end position="30"/>
    </location>
</feature>
<evidence type="ECO:0000313" key="4">
    <source>
        <dbReference type="Proteomes" id="UP000053259"/>
    </source>
</evidence>
<dbReference type="EMBL" id="KN847535">
    <property type="protein sequence ID" value="KIW06249.1"/>
    <property type="molecule type" value="Genomic_DNA"/>
</dbReference>
<dbReference type="VEuPathDB" id="FungiDB:PV09_02722"/>
<dbReference type="OrthoDB" id="5427833at2759"/>
<dbReference type="GeneID" id="27310695"/>
<keyword evidence="2" id="KW-1133">Transmembrane helix</keyword>
<feature type="transmembrane region" description="Helical" evidence="2">
    <location>
        <begin position="314"/>
        <end position="337"/>
    </location>
</feature>
<keyword evidence="2" id="KW-0812">Transmembrane</keyword>
<organism evidence="3 4">
    <name type="scientific">Verruconis gallopava</name>
    <dbReference type="NCBI Taxonomy" id="253628"/>
    <lineage>
        <taxon>Eukaryota</taxon>
        <taxon>Fungi</taxon>
        <taxon>Dikarya</taxon>
        <taxon>Ascomycota</taxon>
        <taxon>Pezizomycotina</taxon>
        <taxon>Dothideomycetes</taxon>
        <taxon>Pleosporomycetidae</taxon>
        <taxon>Venturiales</taxon>
        <taxon>Sympoventuriaceae</taxon>
        <taxon>Verruconis</taxon>
    </lineage>
</organism>
<dbReference type="RefSeq" id="XP_016216118.1">
    <property type="nucleotide sequence ID" value="XM_016355812.1"/>
</dbReference>
<keyword evidence="2" id="KW-0472">Membrane</keyword>
<feature type="region of interest" description="Disordered" evidence="1">
    <location>
        <begin position="1"/>
        <end position="44"/>
    </location>
</feature>
<reference evidence="3 4" key="1">
    <citation type="submission" date="2015-01" db="EMBL/GenBank/DDBJ databases">
        <title>The Genome Sequence of Ochroconis gallopava CBS43764.</title>
        <authorList>
            <consortium name="The Broad Institute Genomics Platform"/>
            <person name="Cuomo C."/>
            <person name="de Hoog S."/>
            <person name="Gorbushina A."/>
            <person name="Stielow B."/>
            <person name="Teixiera M."/>
            <person name="Abouelleil A."/>
            <person name="Chapman S.B."/>
            <person name="Priest M."/>
            <person name="Young S.K."/>
            <person name="Wortman J."/>
            <person name="Nusbaum C."/>
            <person name="Birren B."/>
        </authorList>
    </citation>
    <scope>NUCLEOTIDE SEQUENCE [LARGE SCALE GENOMIC DNA]</scope>
    <source>
        <strain evidence="3 4">CBS 43764</strain>
    </source>
</reference>
<dbReference type="AlphaFoldDB" id="A0A0D2B4T2"/>